<dbReference type="InterPro" id="IPR000473">
    <property type="entry name" value="Ribosomal_bL36"/>
</dbReference>
<reference evidence="8 9" key="1">
    <citation type="submission" date="2013-11" db="EMBL/GenBank/DDBJ databases">
        <title>The Damaraland mole rat (Fukomys damarensis) genome and evolution of African mole rats.</title>
        <authorList>
            <person name="Gladyshev V.N."/>
            <person name="Fang X."/>
        </authorList>
    </citation>
    <scope>NUCLEOTIDE SEQUENCE [LARGE SCALE GENOMIC DNA]</scope>
    <source>
        <tissue evidence="8">Liver</tissue>
    </source>
</reference>
<dbReference type="GO" id="GO:0003735">
    <property type="term" value="F:structural constituent of ribosome"/>
    <property type="evidence" value="ECO:0007669"/>
    <property type="project" value="InterPro"/>
</dbReference>
<dbReference type="InterPro" id="IPR035977">
    <property type="entry name" value="Ribosomal_bL36_sp"/>
</dbReference>
<evidence type="ECO:0000256" key="1">
    <source>
        <dbReference type="ARBA" id="ARBA00004173"/>
    </source>
</evidence>
<dbReference type="EMBL" id="KN120510">
    <property type="protein sequence ID" value="KFO38484.1"/>
    <property type="molecule type" value="Genomic_DNA"/>
</dbReference>
<dbReference type="SUPFAM" id="SSF57840">
    <property type="entry name" value="Ribosomal protein L36"/>
    <property type="match status" value="1"/>
</dbReference>
<dbReference type="InterPro" id="IPR052143">
    <property type="entry name" value="Mitoribosomal_bL36m"/>
</dbReference>
<dbReference type="AlphaFoldDB" id="A0A091E278"/>
<dbReference type="NCBIfam" id="TIGR01022">
    <property type="entry name" value="rpmJ_bact"/>
    <property type="match status" value="1"/>
</dbReference>
<evidence type="ECO:0000256" key="2">
    <source>
        <dbReference type="ARBA" id="ARBA00007645"/>
    </source>
</evidence>
<evidence type="ECO:0000256" key="3">
    <source>
        <dbReference type="ARBA" id="ARBA00022946"/>
    </source>
</evidence>
<dbReference type="PANTHER" id="PTHR46909">
    <property type="entry name" value="39S RIBOSOMAL PROTEIN L36, MITOCHONDRIAL"/>
    <property type="match status" value="1"/>
</dbReference>
<comment type="similarity">
    <text evidence="2 7">Belongs to the bacterial ribosomal protein bL36 family.</text>
</comment>
<protein>
    <recommendedName>
        <fullName evidence="7">Ribosomal protein</fullName>
    </recommendedName>
</protein>
<dbReference type="HAMAP" id="MF_00251">
    <property type="entry name" value="Ribosomal_bL36"/>
    <property type="match status" value="1"/>
</dbReference>
<proteinExistence type="inferred from homology"/>
<evidence type="ECO:0000256" key="4">
    <source>
        <dbReference type="ARBA" id="ARBA00022980"/>
    </source>
</evidence>
<comment type="subcellular location">
    <subcellularLocation>
        <location evidence="1">Mitochondrion</location>
    </subcellularLocation>
</comment>
<name>A0A091E278_FUKDA</name>
<keyword evidence="5" id="KW-0496">Mitochondrion</keyword>
<evidence type="ECO:0000256" key="6">
    <source>
        <dbReference type="ARBA" id="ARBA00023274"/>
    </source>
</evidence>
<evidence type="ECO:0000256" key="7">
    <source>
        <dbReference type="RuleBase" id="RU000570"/>
    </source>
</evidence>
<accession>A0A091E278</accession>
<dbReference type="GO" id="GO:0006412">
    <property type="term" value="P:translation"/>
    <property type="evidence" value="ECO:0007669"/>
    <property type="project" value="InterPro"/>
</dbReference>
<dbReference type="Proteomes" id="UP000028990">
    <property type="component" value="Unassembled WGS sequence"/>
</dbReference>
<dbReference type="PANTHER" id="PTHR46909:SF1">
    <property type="entry name" value="LARGE RIBOSOMAL SUBUNIT PROTEIN BL36M"/>
    <property type="match status" value="1"/>
</dbReference>
<keyword evidence="4 7" id="KW-0689">Ribosomal protein</keyword>
<keyword evidence="6 7" id="KW-0687">Ribonucleoprotein</keyword>
<evidence type="ECO:0000256" key="5">
    <source>
        <dbReference type="ARBA" id="ARBA00023128"/>
    </source>
</evidence>
<sequence length="57" mass="6853">RSLLLPRSLQLPLTPALGFKNKAVLRKRCRDCYMVKRKGRWYVLCKTNPRHKQRQMV</sequence>
<feature type="non-terminal residue" evidence="8">
    <location>
        <position position="1"/>
    </location>
</feature>
<dbReference type="Pfam" id="PF00444">
    <property type="entry name" value="Ribosomal_L36"/>
    <property type="match status" value="1"/>
</dbReference>
<keyword evidence="3" id="KW-0809">Transit peptide</keyword>
<keyword evidence="9" id="KW-1185">Reference proteome</keyword>
<gene>
    <name evidence="8" type="ORF">H920_00133</name>
</gene>
<organism evidence="8 9">
    <name type="scientific">Fukomys damarensis</name>
    <name type="common">Damaraland mole rat</name>
    <name type="synonym">Cryptomys damarensis</name>
    <dbReference type="NCBI Taxonomy" id="885580"/>
    <lineage>
        <taxon>Eukaryota</taxon>
        <taxon>Metazoa</taxon>
        <taxon>Chordata</taxon>
        <taxon>Craniata</taxon>
        <taxon>Vertebrata</taxon>
        <taxon>Euteleostomi</taxon>
        <taxon>Mammalia</taxon>
        <taxon>Eutheria</taxon>
        <taxon>Euarchontoglires</taxon>
        <taxon>Glires</taxon>
        <taxon>Rodentia</taxon>
        <taxon>Hystricomorpha</taxon>
        <taxon>Bathyergidae</taxon>
        <taxon>Fukomys</taxon>
    </lineage>
</organism>
<dbReference type="GO" id="GO:0005762">
    <property type="term" value="C:mitochondrial large ribosomal subunit"/>
    <property type="evidence" value="ECO:0007669"/>
    <property type="project" value="TreeGrafter"/>
</dbReference>
<evidence type="ECO:0000313" key="9">
    <source>
        <dbReference type="Proteomes" id="UP000028990"/>
    </source>
</evidence>
<evidence type="ECO:0000313" key="8">
    <source>
        <dbReference type="EMBL" id="KFO38484.1"/>
    </source>
</evidence>